<feature type="region of interest" description="Disordered" evidence="6">
    <location>
        <begin position="282"/>
        <end position="334"/>
    </location>
</feature>
<dbReference type="eggNOG" id="ENOG502RRRM">
    <property type="taxonomic scope" value="Eukaryota"/>
</dbReference>
<sequence length="334" mass="36894">MPATPLRQPREIRNARPCANGRSVAKSRGWKVADGGGTHLPSPRCAPSSSATARGSPKQHGARVEGVGRRCAAAINALLPIWSAILAHLPSTTPHRPRQPLPTYKNNRFGWCKVILHCDGNANSELGDIMAIVVHFDTIHRTMWGPFRKIVIMDASFCFSSRSSSFSAWNLKKQQLIHTYWRSQGRGTAPIFNKLERQIKIRVLPTVTKDFRFPSQRSRPRLPASPCPHLPPSSRQARVIEDMKQSIFVYYELGNFYQNHRSLHGFNGGLADLQRMGDMGLNPSDSFRSAKSGNVSSGNSMPNALGPLQGFSVSKQITPSKQPCKPSLHRASSA</sequence>
<keyword evidence="3" id="KW-0812">Transmembrane</keyword>
<reference evidence="7" key="1">
    <citation type="submission" date="2015-12" db="EMBL/GenBank/DDBJ databases">
        <title>Update maize B73 reference genome by single molecule sequencing technologies.</title>
        <authorList>
            <consortium name="Maize Genome Sequencing Project"/>
            <person name="Ware D."/>
        </authorList>
    </citation>
    <scope>NUCLEOTIDE SEQUENCE</scope>
    <source>
        <tissue evidence="7">Seedling</tissue>
    </source>
</reference>
<feature type="region of interest" description="Disordered" evidence="6">
    <location>
        <begin position="19"/>
        <end position="65"/>
    </location>
</feature>
<feature type="compositionally biased region" description="Polar residues" evidence="6">
    <location>
        <begin position="311"/>
        <end position="321"/>
    </location>
</feature>
<comment type="similarity">
    <text evidence="2">Belongs to the CDC50/LEM3 family.</text>
</comment>
<dbReference type="PaxDb" id="4577-GRMZM2G057590_P01"/>
<dbReference type="PANTHER" id="PTHR48299">
    <property type="entry name" value="ACT DOMAIN-CONTAINING PROTEIN ACR9"/>
    <property type="match status" value="1"/>
</dbReference>
<dbReference type="GO" id="GO:0016020">
    <property type="term" value="C:membrane"/>
    <property type="evidence" value="ECO:0007669"/>
    <property type="project" value="UniProtKB-SubCell"/>
</dbReference>
<name>A0A1D6PG35_MAIZE</name>
<dbReference type="AlphaFoldDB" id="A0A1D6PG35"/>
<evidence type="ECO:0000256" key="5">
    <source>
        <dbReference type="ARBA" id="ARBA00023136"/>
    </source>
</evidence>
<evidence type="ECO:0000256" key="6">
    <source>
        <dbReference type="SAM" id="MobiDB-lite"/>
    </source>
</evidence>
<evidence type="ECO:0000256" key="1">
    <source>
        <dbReference type="ARBA" id="ARBA00004370"/>
    </source>
</evidence>
<dbReference type="EMBL" id="CM000785">
    <property type="protein sequence ID" value="AQL08436.1"/>
    <property type="molecule type" value="Genomic_DNA"/>
</dbReference>
<organism evidence="7">
    <name type="scientific">Zea mays</name>
    <name type="common">Maize</name>
    <dbReference type="NCBI Taxonomy" id="4577"/>
    <lineage>
        <taxon>Eukaryota</taxon>
        <taxon>Viridiplantae</taxon>
        <taxon>Streptophyta</taxon>
        <taxon>Embryophyta</taxon>
        <taxon>Tracheophyta</taxon>
        <taxon>Spermatophyta</taxon>
        <taxon>Magnoliopsida</taxon>
        <taxon>Liliopsida</taxon>
        <taxon>Poales</taxon>
        <taxon>Poaceae</taxon>
        <taxon>PACMAD clade</taxon>
        <taxon>Panicoideae</taxon>
        <taxon>Andropogonodae</taxon>
        <taxon>Andropogoneae</taxon>
        <taxon>Tripsacinae</taxon>
        <taxon>Zea</taxon>
    </lineage>
</organism>
<feature type="compositionally biased region" description="Polar residues" evidence="6">
    <location>
        <begin position="283"/>
        <end position="302"/>
    </location>
</feature>
<keyword evidence="5" id="KW-0472">Membrane</keyword>
<evidence type="ECO:0000313" key="7">
    <source>
        <dbReference type="EMBL" id="AQL08436.1"/>
    </source>
</evidence>
<dbReference type="PANTHER" id="PTHR48299:SF2">
    <property type="entry name" value="ATP-DEPENDENT DNA HELICASE"/>
    <property type="match status" value="1"/>
</dbReference>
<dbReference type="EMBL" id="CM000785">
    <property type="protein sequence ID" value="AQL08435.1"/>
    <property type="molecule type" value="Genomic_DNA"/>
</dbReference>
<feature type="region of interest" description="Disordered" evidence="6">
    <location>
        <begin position="215"/>
        <end position="234"/>
    </location>
</feature>
<gene>
    <name evidence="7" type="ORF">ZEAMMB73_Zm00001d048034</name>
</gene>
<accession>A0A1D6PG35</accession>
<evidence type="ECO:0000256" key="4">
    <source>
        <dbReference type="ARBA" id="ARBA00022989"/>
    </source>
</evidence>
<evidence type="ECO:0000256" key="3">
    <source>
        <dbReference type="ARBA" id="ARBA00022692"/>
    </source>
</evidence>
<evidence type="ECO:0000256" key="2">
    <source>
        <dbReference type="ARBA" id="ARBA00009457"/>
    </source>
</evidence>
<keyword evidence="4" id="KW-1133">Transmembrane helix</keyword>
<comment type="subcellular location">
    <subcellularLocation>
        <location evidence="1">Membrane</location>
    </subcellularLocation>
</comment>
<dbReference type="InterPro" id="IPR005045">
    <property type="entry name" value="CDC50/LEM3_fam"/>
</dbReference>
<protein>
    <submittedName>
        <fullName evidence="7">Uncharacterized protein</fullName>
    </submittedName>
</protein>
<dbReference type="Pfam" id="PF03381">
    <property type="entry name" value="CDC50"/>
    <property type="match status" value="1"/>
</dbReference>
<proteinExistence type="inferred from homology"/>